<proteinExistence type="predicted"/>
<name>A0A6N8FH86_9GAMM</name>
<evidence type="ECO:0000313" key="2">
    <source>
        <dbReference type="EMBL" id="MUH73621.1"/>
    </source>
</evidence>
<dbReference type="EMBL" id="WOCD01000005">
    <property type="protein sequence ID" value="MUH73621.1"/>
    <property type="molecule type" value="Genomic_DNA"/>
</dbReference>
<dbReference type="RefSeq" id="WP_155697014.1">
    <property type="nucleotide sequence ID" value="NZ_WOCD01000005.1"/>
</dbReference>
<feature type="transmembrane region" description="Helical" evidence="1">
    <location>
        <begin position="256"/>
        <end position="273"/>
    </location>
</feature>
<dbReference type="Proteomes" id="UP000439994">
    <property type="component" value="Unassembled WGS sequence"/>
</dbReference>
<evidence type="ECO:0000313" key="3">
    <source>
        <dbReference type="Proteomes" id="UP000439994"/>
    </source>
</evidence>
<keyword evidence="1" id="KW-1133">Transmembrane helix</keyword>
<feature type="transmembrane region" description="Helical" evidence="1">
    <location>
        <begin position="228"/>
        <end position="250"/>
    </location>
</feature>
<dbReference type="PROSITE" id="PS00018">
    <property type="entry name" value="EF_HAND_1"/>
    <property type="match status" value="1"/>
</dbReference>
<dbReference type="AlphaFoldDB" id="A0A6N8FH86"/>
<organism evidence="2 3">
    <name type="scientific">Psychrosphaera haliotis</name>
    <dbReference type="NCBI Taxonomy" id="555083"/>
    <lineage>
        <taxon>Bacteria</taxon>
        <taxon>Pseudomonadati</taxon>
        <taxon>Pseudomonadota</taxon>
        <taxon>Gammaproteobacteria</taxon>
        <taxon>Alteromonadales</taxon>
        <taxon>Pseudoalteromonadaceae</taxon>
        <taxon>Psychrosphaera</taxon>
    </lineage>
</organism>
<dbReference type="Pfam" id="PF13795">
    <property type="entry name" value="HupE_UreJ_2"/>
    <property type="match status" value="1"/>
</dbReference>
<feature type="transmembrane region" description="Helical" evidence="1">
    <location>
        <begin position="311"/>
        <end position="335"/>
    </location>
</feature>
<feature type="transmembrane region" description="Helical" evidence="1">
    <location>
        <begin position="347"/>
        <end position="365"/>
    </location>
</feature>
<keyword evidence="3" id="KW-1185">Reference proteome</keyword>
<dbReference type="InterPro" id="IPR018247">
    <property type="entry name" value="EF_Hand_1_Ca_BS"/>
</dbReference>
<feature type="transmembrane region" description="Helical" evidence="1">
    <location>
        <begin position="280"/>
        <end position="299"/>
    </location>
</feature>
<comment type="caution">
    <text evidence="2">The sequence shown here is derived from an EMBL/GenBank/DDBJ whole genome shotgun (WGS) entry which is preliminary data.</text>
</comment>
<keyword evidence="1" id="KW-0812">Transmembrane</keyword>
<accession>A0A6N8FH86</accession>
<evidence type="ECO:0000256" key="1">
    <source>
        <dbReference type="SAM" id="Phobius"/>
    </source>
</evidence>
<dbReference type="InterPro" id="IPR032809">
    <property type="entry name" value="Put_HupE_UreJ"/>
</dbReference>
<reference evidence="2 3" key="1">
    <citation type="submission" date="2019-11" db="EMBL/GenBank/DDBJ databases">
        <title>P. haliotis isolates from Z. marina roots.</title>
        <authorList>
            <person name="Cohen M."/>
            <person name="Jospin G."/>
            <person name="Eisen J.A."/>
            <person name="Coil D.A."/>
        </authorList>
    </citation>
    <scope>NUCLEOTIDE SEQUENCE [LARGE SCALE GENOMIC DNA]</scope>
    <source>
        <strain evidence="2 3">UCD-MCMsp1aY</strain>
    </source>
</reference>
<dbReference type="OrthoDB" id="9808870at2"/>
<gene>
    <name evidence="2" type="ORF">GNP35_14675</name>
</gene>
<protein>
    <submittedName>
        <fullName evidence="2">HupE/UreJ family protein</fullName>
    </submittedName>
</protein>
<feature type="transmembrane region" description="Helical" evidence="1">
    <location>
        <begin position="186"/>
        <end position="208"/>
    </location>
</feature>
<sequence length="368" mass="41055">MSNLKSTFTLIFVLLFATFSSFGHQLSTSYLTVTSESEATQNLLGEWQVEIKDLEQVIDFDINKDGNITWQEITFQQSAISQFVKSTVFFSQNERQCIVSSQGSLKLDSHFNQPYLNIPIAVQCSSPGTMEIQYDGFFDFDSNHKALISINGTSLVYSASDRNKTIKLDQITAFSTAVEYLYQGVLHIWMGLDHILFLIALLLTCVLIREQRKWQASPSKVQILKQTAWIVTAFTIAHSITLTATAMGVIAPSSKWVEIGIAISVVFAALNNIWPVVIRLGWVTFGFGLLHGMGFAGVLGELGLSNQFQLLSVLTFNLGVEIGQLAILAVALPLLIMIRNYAWYQKWIMPTGSLAIAVIAMQWTFERL</sequence>
<keyword evidence="1" id="KW-0472">Membrane</keyword>